<reference evidence="2" key="1">
    <citation type="submission" date="2022-08" db="EMBL/GenBank/DDBJ databases">
        <authorList>
            <person name="Kallberg Y."/>
            <person name="Tangrot J."/>
            <person name="Rosling A."/>
        </authorList>
    </citation>
    <scope>NUCLEOTIDE SEQUENCE</scope>
    <source>
        <strain evidence="2">Wild A</strain>
    </source>
</reference>
<feature type="domain" description="Protein kinase" evidence="1">
    <location>
        <begin position="1"/>
        <end position="83"/>
    </location>
</feature>
<gene>
    <name evidence="2" type="ORF">FWILDA_LOCUS13739</name>
</gene>
<evidence type="ECO:0000313" key="2">
    <source>
        <dbReference type="EMBL" id="CAI2188755.1"/>
    </source>
</evidence>
<dbReference type="InterPro" id="IPR011009">
    <property type="entry name" value="Kinase-like_dom_sf"/>
</dbReference>
<proteinExistence type="predicted"/>
<dbReference type="Proteomes" id="UP001153678">
    <property type="component" value="Unassembled WGS sequence"/>
</dbReference>
<dbReference type="Gene3D" id="1.10.510.10">
    <property type="entry name" value="Transferase(Phosphotransferase) domain 1"/>
    <property type="match status" value="1"/>
</dbReference>
<dbReference type="GO" id="GO:0005524">
    <property type="term" value="F:ATP binding"/>
    <property type="evidence" value="ECO:0007669"/>
    <property type="project" value="InterPro"/>
</dbReference>
<dbReference type="Pfam" id="PF07714">
    <property type="entry name" value="PK_Tyr_Ser-Thr"/>
    <property type="match status" value="1"/>
</dbReference>
<accession>A0A9W4T174</accession>
<dbReference type="AlphaFoldDB" id="A0A9W4T174"/>
<comment type="caution">
    <text evidence="2">The sequence shown here is derived from an EMBL/GenBank/DDBJ whole genome shotgun (WGS) entry which is preliminary data.</text>
</comment>
<organism evidence="2 3">
    <name type="scientific">Funneliformis geosporum</name>
    <dbReference type="NCBI Taxonomy" id="1117311"/>
    <lineage>
        <taxon>Eukaryota</taxon>
        <taxon>Fungi</taxon>
        <taxon>Fungi incertae sedis</taxon>
        <taxon>Mucoromycota</taxon>
        <taxon>Glomeromycotina</taxon>
        <taxon>Glomeromycetes</taxon>
        <taxon>Glomerales</taxon>
        <taxon>Glomeraceae</taxon>
        <taxon>Funneliformis</taxon>
    </lineage>
</organism>
<feature type="non-terminal residue" evidence="2">
    <location>
        <position position="110"/>
    </location>
</feature>
<dbReference type="SUPFAM" id="SSF56112">
    <property type="entry name" value="Protein kinase-like (PK-like)"/>
    <property type="match status" value="1"/>
</dbReference>
<dbReference type="PROSITE" id="PS50011">
    <property type="entry name" value="PROTEIN_KINASE_DOM"/>
    <property type="match status" value="1"/>
</dbReference>
<protein>
    <submittedName>
        <fullName evidence="2">1742_t:CDS:1</fullName>
    </submittedName>
</protein>
<dbReference type="EMBL" id="CAMKVN010005387">
    <property type="protein sequence ID" value="CAI2188755.1"/>
    <property type="molecule type" value="Genomic_DNA"/>
</dbReference>
<keyword evidence="3" id="KW-1185">Reference proteome</keyword>
<dbReference type="InterPro" id="IPR000719">
    <property type="entry name" value="Prot_kinase_dom"/>
</dbReference>
<evidence type="ECO:0000313" key="3">
    <source>
        <dbReference type="Proteomes" id="UP001153678"/>
    </source>
</evidence>
<dbReference type="OrthoDB" id="2380154at2759"/>
<dbReference type="GO" id="GO:0004672">
    <property type="term" value="F:protein kinase activity"/>
    <property type="evidence" value="ECO:0007669"/>
    <property type="project" value="InterPro"/>
</dbReference>
<dbReference type="InterPro" id="IPR001245">
    <property type="entry name" value="Ser-Thr/Tyr_kinase_cat_dom"/>
</dbReference>
<evidence type="ECO:0000259" key="1">
    <source>
        <dbReference type="PROSITE" id="PS50011"/>
    </source>
</evidence>
<name>A0A9W4T174_9GLOM</name>
<sequence>IGMLMWEISSGQPPFADFDHDYDLAMNIVKGMRPQIVQGTPTEYKNLMVQCWNADPLKRYDIDTLDDKITEIQKSYYQNEEFISFNWKQSKIAEINLVEFTPRSEKDKLS</sequence>